<accession>A0A367XQ62</accession>
<evidence type="ECO:0000256" key="1">
    <source>
        <dbReference type="ARBA" id="ARBA00003594"/>
    </source>
</evidence>
<comment type="subcellular location">
    <subcellularLocation>
        <location evidence="2">Peroxisome membrane</location>
        <topology evidence="2">Peripheral membrane protein</topology>
    </subcellularLocation>
</comment>
<dbReference type="Proteomes" id="UP000253472">
    <property type="component" value="Unassembled WGS sequence"/>
</dbReference>
<feature type="compositionally biased region" description="Basic residues" evidence="6">
    <location>
        <begin position="14"/>
        <end position="28"/>
    </location>
</feature>
<evidence type="ECO:0000256" key="5">
    <source>
        <dbReference type="ARBA" id="ARBA00023136"/>
    </source>
</evidence>
<dbReference type="Pfam" id="PF12634">
    <property type="entry name" value="Inp1"/>
    <property type="match status" value="1"/>
</dbReference>
<protein>
    <recommendedName>
        <fullName evidence="4">Inheritance of peroxisomes protein 1</fullName>
    </recommendedName>
</protein>
<evidence type="ECO:0000256" key="4">
    <source>
        <dbReference type="ARBA" id="ARBA00021397"/>
    </source>
</evidence>
<dbReference type="OrthoDB" id="4097008at2759"/>
<evidence type="ECO:0000256" key="6">
    <source>
        <dbReference type="SAM" id="MobiDB-lite"/>
    </source>
</evidence>
<dbReference type="InterPro" id="IPR024758">
    <property type="entry name" value="Inp1"/>
</dbReference>
<keyword evidence="8" id="KW-1185">Reference proteome</keyword>
<dbReference type="STRING" id="5486.A0A367XQ62"/>
<reference evidence="7 8" key="1">
    <citation type="submission" date="2018-06" db="EMBL/GenBank/DDBJ databases">
        <title>Whole genome sequencing of Candida tropicalis (genome annotated by CSBL at Korea University).</title>
        <authorList>
            <person name="Ahn J."/>
        </authorList>
    </citation>
    <scope>NUCLEOTIDE SEQUENCE [LARGE SCALE GENOMIC DNA]</scope>
    <source>
        <strain evidence="7 8">ATCC 20962</strain>
    </source>
</reference>
<comment type="function">
    <text evidence="1">Required for peroxisome inheritance.</text>
</comment>
<comment type="caution">
    <text evidence="7">The sequence shown here is derived from an EMBL/GenBank/DDBJ whole genome shotgun (WGS) entry which is preliminary data.</text>
</comment>
<name>A0A367XQ62_9ASCO</name>
<gene>
    <name evidence="7" type="ORF">Cantr_05728</name>
</gene>
<evidence type="ECO:0000313" key="8">
    <source>
        <dbReference type="Proteomes" id="UP000253472"/>
    </source>
</evidence>
<dbReference type="AlphaFoldDB" id="A0A367XQ62"/>
<evidence type="ECO:0000256" key="3">
    <source>
        <dbReference type="ARBA" id="ARBA00010707"/>
    </source>
</evidence>
<evidence type="ECO:0000256" key="2">
    <source>
        <dbReference type="ARBA" id="ARBA00004421"/>
    </source>
</evidence>
<organism evidence="7 8">
    <name type="scientific">Candida viswanathii</name>
    <dbReference type="NCBI Taxonomy" id="5486"/>
    <lineage>
        <taxon>Eukaryota</taxon>
        <taxon>Fungi</taxon>
        <taxon>Dikarya</taxon>
        <taxon>Ascomycota</taxon>
        <taxon>Saccharomycotina</taxon>
        <taxon>Pichiomycetes</taxon>
        <taxon>Debaryomycetaceae</taxon>
        <taxon>Candida/Lodderomyces clade</taxon>
        <taxon>Candida</taxon>
    </lineage>
</organism>
<dbReference type="GO" id="GO:0045033">
    <property type="term" value="P:peroxisome inheritance"/>
    <property type="evidence" value="ECO:0007669"/>
    <property type="project" value="InterPro"/>
</dbReference>
<comment type="similarity">
    <text evidence="3">Belongs to the INP1 family.</text>
</comment>
<proteinExistence type="inferred from homology"/>
<dbReference type="EMBL" id="QLNQ01000029">
    <property type="protein sequence ID" value="RCK55764.1"/>
    <property type="molecule type" value="Genomic_DNA"/>
</dbReference>
<sequence length="251" mass="28428">MANENSNPHDLVGKKKNKRNHNKRKFRNRAHEPSAHGASPKQNKQSLSLSPTAQPSTTSLSQQHDQDHDQPLQQQLAENYQGVITPPPPPIEHLQGSNSYKSPRKEAISRYKQDHLNSFNAFSDLKENLKSNDTVQRRGQQPSVENNDIPSLPLSLDDKISLFKYKSVEILEIANQNNISGSLLAHGIFEVFQLHRGDVTFLSCGSTFVYPLLPKTKILRINLNQFMLPLAKPERYWKISVHCEEKGSSMC</sequence>
<evidence type="ECO:0000313" key="7">
    <source>
        <dbReference type="EMBL" id="RCK55764.1"/>
    </source>
</evidence>
<feature type="region of interest" description="Disordered" evidence="6">
    <location>
        <begin position="1"/>
        <end position="107"/>
    </location>
</feature>
<dbReference type="GO" id="GO:0005780">
    <property type="term" value="C:extrinsic component of intraperoxisomal membrane"/>
    <property type="evidence" value="ECO:0007669"/>
    <property type="project" value="InterPro"/>
</dbReference>
<feature type="compositionally biased region" description="Polar residues" evidence="6">
    <location>
        <begin position="40"/>
        <end position="58"/>
    </location>
</feature>
<keyword evidence="5" id="KW-0472">Membrane</keyword>